<feature type="compositionally biased region" description="Polar residues" evidence="1">
    <location>
        <begin position="30"/>
        <end position="55"/>
    </location>
</feature>
<sequence length="300" mass="32225">MRNYRNYILGILCLVLVVALTACGKKTSETEGTQPSPSNAENVAQSDNASNSAAPESTDGLLQGTGEYQGQADTTSIEITVDGQPVVFQLGSLDAAALDALQPGDQVQFQYKEKAVEEGSDVKVRTLTEIGKAGAGGDAAGAVQGGALPETKNLSVTLEGSQEERPAKLFKTEDYGIYVPDGFSFDKENQKLSLTADPDYFATITKLPADYNLEYLKFEADQEMSDVGRVKEVPKEDIPESMKDAELVMAGNGSVRNKQYIVKVFDGQGYVFRLEIPVGEPSEGFQPLAYAALNSLVKLK</sequence>
<accession>A0ABQ1GCV2</accession>
<feature type="region of interest" description="Disordered" evidence="1">
    <location>
        <begin position="27"/>
        <end position="69"/>
    </location>
</feature>
<evidence type="ECO:0008006" key="4">
    <source>
        <dbReference type="Google" id="ProtNLM"/>
    </source>
</evidence>
<protein>
    <recommendedName>
        <fullName evidence="4">Lipoprotein</fullName>
    </recommendedName>
</protein>
<reference evidence="3" key="1">
    <citation type="journal article" date="2019" name="Int. J. Syst. Evol. Microbiol.">
        <title>The Global Catalogue of Microorganisms (GCM) 10K type strain sequencing project: providing services to taxonomists for standard genome sequencing and annotation.</title>
        <authorList>
            <consortium name="The Broad Institute Genomics Platform"/>
            <consortium name="The Broad Institute Genome Sequencing Center for Infectious Disease"/>
            <person name="Wu L."/>
            <person name="Ma J."/>
        </authorList>
    </citation>
    <scope>NUCLEOTIDE SEQUENCE [LARGE SCALE GENOMIC DNA]</scope>
    <source>
        <strain evidence="3">CGMCC 1.15044</strain>
    </source>
</reference>
<dbReference type="PROSITE" id="PS51257">
    <property type="entry name" value="PROKAR_LIPOPROTEIN"/>
    <property type="match status" value="1"/>
</dbReference>
<dbReference type="Proteomes" id="UP000609323">
    <property type="component" value="Unassembled WGS sequence"/>
</dbReference>
<gene>
    <name evidence="2" type="ORF">GCM10010917_28270</name>
</gene>
<evidence type="ECO:0000313" key="2">
    <source>
        <dbReference type="EMBL" id="GGA41344.1"/>
    </source>
</evidence>
<dbReference type="RefSeq" id="WP_094093836.1">
    <property type="nucleotide sequence ID" value="NZ_BMHF01000009.1"/>
</dbReference>
<organism evidence="2 3">
    <name type="scientific">Paenibacillus physcomitrellae</name>
    <dbReference type="NCBI Taxonomy" id="1619311"/>
    <lineage>
        <taxon>Bacteria</taxon>
        <taxon>Bacillati</taxon>
        <taxon>Bacillota</taxon>
        <taxon>Bacilli</taxon>
        <taxon>Bacillales</taxon>
        <taxon>Paenibacillaceae</taxon>
        <taxon>Paenibacillus</taxon>
    </lineage>
</organism>
<proteinExistence type="predicted"/>
<keyword evidence="3" id="KW-1185">Reference proteome</keyword>
<dbReference type="EMBL" id="BMHF01000009">
    <property type="protein sequence ID" value="GGA41344.1"/>
    <property type="molecule type" value="Genomic_DNA"/>
</dbReference>
<name>A0ABQ1GCV2_9BACL</name>
<evidence type="ECO:0000313" key="3">
    <source>
        <dbReference type="Proteomes" id="UP000609323"/>
    </source>
</evidence>
<evidence type="ECO:0000256" key="1">
    <source>
        <dbReference type="SAM" id="MobiDB-lite"/>
    </source>
</evidence>
<comment type="caution">
    <text evidence="2">The sequence shown here is derived from an EMBL/GenBank/DDBJ whole genome shotgun (WGS) entry which is preliminary data.</text>
</comment>